<dbReference type="RefSeq" id="XP_056043436.1">
    <property type="nucleotide sequence ID" value="XM_056187852.1"/>
</dbReference>
<dbReference type="EMBL" id="JARPMG010000006">
    <property type="protein sequence ID" value="KAJ8099986.1"/>
    <property type="molecule type" value="Genomic_DNA"/>
</dbReference>
<feature type="chain" id="PRO_5042203941" evidence="5">
    <location>
        <begin position="31"/>
        <end position="271"/>
    </location>
</feature>
<keyword evidence="9" id="KW-1185">Reference proteome</keyword>
<sequence>MQLQPRLRRGRGQWTAVYLLLTTLVARVFANVEFLIPQAGTSYAGANVLTITWQDNGDSPSMADMSTAALKLCGNTDATDFDCFYFIIPQGTTTLSSLAGKYTWDIPVALAANGQYFLQMTPILTTGGYMVIYSDRFTLTGMTGTQTFVTIDDTSGPPNENHQEAAAPTVSNPFAVSYQDQADWLTKYAPMQPQPGTTVTATSVRRQYPTSKIDSYFLTNTMRPSALTTTTMPWTYTLTSEINEASPQPDPSANGGWYEADKKKKKKRWED</sequence>
<gene>
    <name evidence="8" type="ORF">POJ06DRAFT_255105</name>
</gene>
<keyword evidence="3 5" id="KW-0732">Signal</keyword>
<protein>
    <submittedName>
        <fullName evidence="8">Cell wall synthesis protein KRE9/KNH1-domain-containing protein</fullName>
    </submittedName>
</protein>
<evidence type="ECO:0000256" key="4">
    <source>
        <dbReference type="SAM" id="MobiDB-lite"/>
    </source>
</evidence>
<evidence type="ECO:0000259" key="7">
    <source>
        <dbReference type="Pfam" id="PF10342"/>
    </source>
</evidence>
<evidence type="ECO:0000313" key="9">
    <source>
        <dbReference type="Proteomes" id="UP001217417"/>
    </source>
</evidence>
<accession>A0AAD7VSF2</accession>
<feature type="signal peptide" evidence="5">
    <location>
        <begin position="1"/>
        <end position="30"/>
    </location>
</feature>
<evidence type="ECO:0000256" key="5">
    <source>
        <dbReference type="SAM" id="SignalP"/>
    </source>
</evidence>
<dbReference type="Pfam" id="PF05390">
    <property type="entry name" value="Kre9_KNH1_C"/>
    <property type="match status" value="1"/>
</dbReference>
<feature type="domain" description="Yeast cell wall synthesis Kre9/Knh1-like N-terminal" evidence="7">
    <location>
        <begin position="37"/>
        <end position="139"/>
    </location>
</feature>
<dbReference type="GO" id="GO:0006078">
    <property type="term" value="P:(1-&gt;6)-beta-D-glucan biosynthetic process"/>
    <property type="evidence" value="ECO:0007669"/>
    <property type="project" value="InterPro"/>
</dbReference>
<dbReference type="InterPro" id="IPR045328">
    <property type="entry name" value="Kre9/Knh1"/>
</dbReference>
<feature type="region of interest" description="Disordered" evidence="4">
    <location>
        <begin position="242"/>
        <end position="271"/>
    </location>
</feature>
<dbReference type="Pfam" id="PF10342">
    <property type="entry name" value="Kre9_KNH"/>
    <property type="match status" value="1"/>
</dbReference>
<dbReference type="InterPro" id="IPR008659">
    <property type="entry name" value="Kre9/Knh1_C"/>
</dbReference>
<dbReference type="GO" id="GO:0042546">
    <property type="term" value="P:cell wall biogenesis"/>
    <property type="evidence" value="ECO:0007669"/>
    <property type="project" value="InterPro"/>
</dbReference>
<evidence type="ECO:0000256" key="2">
    <source>
        <dbReference type="ARBA" id="ARBA00006816"/>
    </source>
</evidence>
<dbReference type="AlphaFoldDB" id="A0AAD7VSF2"/>
<dbReference type="PANTHER" id="PTHR28154">
    <property type="entry name" value="CELL WALL SYNTHESIS PROTEIN KNH1-RELATED"/>
    <property type="match status" value="1"/>
</dbReference>
<dbReference type="Proteomes" id="UP001217417">
    <property type="component" value="Unassembled WGS sequence"/>
</dbReference>
<dbReference type="GO" id="GO:0005576">
    <property type="term" value="C:extracellular region"/>
    <property type="evidence" value="ECO:0007669"/>
    <property type="project" value="TreeGrafter"/>
</dbReference>
<evidence type="ECO:0000256" key="3">
    <source>
        <dbReference type="ARBA" id="ARBA00022729"/>
    </source>
</evidence>
<name>A0AAD7VSF2_9ASCO</name>
<comment type="similarity">
    <text evidence="2">Belongs to the KRE9/KNH1 family.</text>
</comment>
<comment type="function">
    <text evidence="1">Involved in cell wall beta(1-&gt;6) glucan synthesis.</text>
</comment>
<evidence type="ECO:0000256" key="1">
    <source>
        <dbReference type="ARBA" id="ARBA00004010"/>
    </source>
</evidence>
<feature type="domain" description="Yeast cell wall synthesis Kre9/Knh1 C-terminal" evidence="6">
    <location>
        <begin position="171"/>
        <end position="267"/>
    </location>
</feature>
<dbReference type="InterPro" id="IPR018466">
    <property type="entry name" value="Kre9/Knh1-like_N"/>
</dbReference>
<organism evidence="8 9">
    <name type="scientific">Lipomyces tetrasporus</name>
    <dbReference type="NCBI Taxonomy" id="54092"/>
    <lineage>
        <taxon>Eukaryota</taxon>
        <taxon>Fungi</taxon>
        <taxon>Dikarya</taxon>
        <taxon>Ascomycota</taxon>
        <taxon>Saccharomycotina</taxon>
        <taxon>Lipomycetes</taxon>
        <taxon>Lipomycetales</taxon>
        <taxon>Lipomycetaceae</taxon>
        <taxon>Lipomyces</taxon>
    </lineage>
</organism>
<evidence type="ECO:0000313" key="8">
    <source>
        <dbReference type="EMBL" id="KAJ8099986.1"/>
    </source>
</evidence>
<dbReference type="PANTHER" id="PTHR28154:SF1">
    <property type="entry name" value="CELL WALL SYNTHESIS PROTEIN KNH1-RELATED"/>
    <property type="match status" value="1"/>
</dbReference>
<evidence type="ECO:0000259" key="6">
    <source>
        <dbReference type="Pfam" id="PF05390"/>
    </source>
</evidence>
<reference evidence="8" key="1">
    <citation type="submission" date="2023-03" db="EMBL/GenBank/DDBJ databases">
        <title>Near-Complete genome sequence of Lipomyces tetrasporous NRRL Y-64009, an oleaginous yeast capable of growing on lignocellulosic hydrolysates.</title>
        <authorList>
            <consortium name="Lawrence Berkeley National Laboratory"/>
            <person name="Jagtap S.S."/>
            <person name="Liu J.-J."/>
            <person name="Walukiewicz H.E."/>
            <person name="Pangilinan J."/>
            <person name="Lipzen A."/>
            <person name="Ahrendt S."/>
            <person name="Koriabine M."/>
            <person name="Cobaugh K."/>
            <person name="Salamov A."/>
            <person name="Yoshinaga Y."/>
            <person name="Ng V."/>
            <person name="Daum C."/>
            <person name="Grigoriev I.V."/>
            <person name="Slininger P.J."/>
            <person name="Dien B.S."/>
            <person name="Jin Y.-S."/>
            <person name="Rao C.V."/>
        </authorList>
    </citation>
    <scope>NUCLEOTIDE SEQUENCE</scope>
    <source>
        <strain evidence="8">NRRL Y-64009</strain>
    </source>
</reference>
<comment type="caution">
    <text evidence="8">The sequence shown here is derived from an EMBL/GenBank/DDBJ whole genome shotgun (WGS) entry which is preliminary data.</text>
</comment>
<dbReference type="GO" id="GO:0031505">
    <property type="term" value="P:fungal-type cell wall organization"/>
    <property type="evidence" value="ECO:0007669"/>
    <property type="project" value="TreeGrafter"/>
</dbReference>
<proteinExistence type="inferred from homology"/>
<dbReference type="GeneID" id="80883018"/>